<reference evidence="4" key="2">
    <citation type="journal article" date="2018" name="BMC Genomics">
        <title>Genomic insights into host adaptation between the wheat stripe rust pathogen (Puccinia striiformis f. sp. tritici) and the barley stripe rust pathogen (Puccinia striiformis f. sp. hordei).</title>
        <authorList>
            <person name="Xia C."/>
            <person name="Wang M."/>
            <person name="Yin C."/>
            <person name="Cornejo O.E."/>
            <person name="Hulbert S.H."/>
            <person name="Chen X."/>
        </authorList>
    </citation>
    <scope>NUCLEOTIDE SEQUENCE [LARGE SCALE GENOMIC DNA]</scope>
    <source>
        <strain evidence="4">93TX-2</strain>
    </source>
</reference>
<dbReference type="Proteomes" id="UP000238274">
    <property type="component" value="Unassembled WGS sequence"/>
</dbReference>
<dbReference type="VEuPathDB" id="FungiDB:PSTT_17079"/>
<feature type="compositionally biased region" description="Low complexity" evidence="1">
    <location>
        <begin position="43"/>
        <end position="52"/>
    </location>
</feature>
<reference evidence="3 4" key="1">
    <citation type="submission" date="2017-12" db="EMBL/GenBank/DDBJ databases">
        <title>Gene loss provides genomic basis for host adaptation in cereal stripe rust fungi.</title>
        <authorList>
            <person name="Xia C."/>
        </authorList>
    </citation>
    <scope>NUCLEOTIDE SEQUENCE [LARGE SCALE GENOMIC DNA]</scope>
    <source>
        <strain evidence="3 4">93TX-2</strain>
    </source>
</reference>
<evidence type="ECO:0008006" key="5">
    <source>
        <dbReference type="Google" id="ProtNLM"/>
    </source>
</evidence>
<organism evidence="3 4">
    <name type="scientific">Puccinia striiformis</name>
    <dbReference type="NCBI Taxonomy" id="27350"/>
    <lineage>
        <taxon>Eukaryota</taxon>
        <taxon>Fungi</taxon>
        <taxon>Dikarya</taxon>
        <taxon>Basidiomycota</taxon>
        <taxon>Pucciniomycotina</taxon>
        <taxon>Pucciniomycetes</taxon>
        <taxon>Pucciniales</taxon>
        <taxon>Pucciniaceae</taxon>
        <taxon>Puccinia</taxon>
    </lineage>
</organism>
<feature type="compositionally biased region" description="Polar residues" evidence="1">
    <location>
        <begin position="94"/>
        <end position="113"/>
    </location>
</feature>
<evidence type="ECO:0000313" key="3">
    <source>
        <dbReference type="EMBL" id="POW18697.1"/>
    </source>
</evidence>
<feature type="region of interest" description="Disordered" evidence="1">
    <location>
        <begin position="72"/>
        <end position="114"/>
    </location>
</feature>
<accession>A0A2S4WAG8</accession>
<feature type="region of interest" description="Disordered" evidence="1">
    <location>
        <begin position="25"/>
        <end position="55"/>
    </location>
</feature>
<comment type="caution">
    <text evidence="3">The sequence shown here is derived from an EMBL/GenBank/DDBJ whole genome shotgun (WGS) entry which is preliminary data.</text>
</comment>
<keyword evidence="4" id="KW-1185">Reference proteome</keyword>
<gene>
    <name evidence="3" type="ORF">PSHT_05444</name>
</gene>
<feature type="compositionally biased region" description="Polar residues" evidence="1">
    <location>
        <begin position="72"/>
        <end position="86"/>
    </location>
</feature>
<proteinExistence type="predicted"/>
<feature type="signal peptide" evidence="2">
    <location>
        <begin position="1"/>
        <end position="19"/>
    </location>
</feature>
<evidence type="ECO:0000256" key="1">
    <source>
        <dbReference type="SAM" id="MobiDB-lite"/>
    </source>
</evidence>
<sequence length="192" mass="20980">MIFRSFVPLMLVIGQYTIASEIRMSGPVSKHPPPRINPSTEMSRLSLTSSSLRKPKLDGNLCREAEHRISIQDLSSTSQHGPSQGTGLARPEVNSCSPQSTCTPTRQIISTDSAPPRQGGLFGKLSSTSLCSTTCHSNYCGLFYYVLSLVICDIRRTSNIEGAKDLGPKEINVLSDSCISLFSFQNAFHLRI</sequence>
<name>A0A2S4WAG8_9BASI</name>
<dbReference type="VEuPathDB" id="FungiDB:PSHT_05444"/>
<feature type="chain" id="PRO_5015453477" description="Apple domain-containing protein" evidence="2">
    <location>
        <begin position="20"/>
        <end position="192"/>
    </location>
</feature>
<protein>
    <recommendedName>
        <fullName evidence="5">Apple domain-containing protein</fullName>
    </recommendedName>
</protein>
<dbReference type="EMBL" id="PKSM01000061">
    <property type="protein sequence ID" value="POW18697.1"/>
    <property type="molecule type" value="Genomic_DNA"/>
</dbReference>
<keyword evidence="2" id="KW-0732">Signal</keyword>
<evidence type="ECO:0000256" key="2">
    <source>
        <dbReference type="SAM" id="SignalP"/>
    </source>
</evidence>
<evidence type="ECO:0000313" key="4">
    <source>
        <dbReference type="Proteomes" id="UP000238274"/>
    </source>
</evidence>
<dbReference type="AlphaFoldDB" id="A0A2S4WAG8"/>
<reference evidence="4" key="3">
    <citation type="journal article" date="2018" name="Mol. Plant Microbe Interact.">
        <title>Genome sequence resources for the wheat stripe rust pathogen (Puccinia striiformis f. sp. tritici) and the barley stripe rust pathogen (Puccinia striiformis f. sp. hordei).</title>
        <authorList>
            <person name="Xia C."/>
            <person name="Wang M."/>
            <person name="Yin C."/>
            <person name="Cornejo O.E."/>
            <person name="Hulbert S.H."/>
            <person name="Chen X."/>
        </authorList>
    </citation>
    <scope>NUCLEOTIDE SEQUENCE [LARGE SCALE GENOMIC DNA]</scope>
    <source>
        <strain evidence="4">93TX-2</strain>
    </source>
</reference>